<dbReference type="Proteomes" id="UP000824239">
    <property type="component" value="Unassembled WGS sequence"/>
</dbReference>
<accession>A0A9D1DG52</accession>
<dbReference type="InterPro" id="IPR051531">
    <property type="entry name" value="N-acetyltransferase"/>
</dbReference>
<dbReference type="PANTHER" id="PTHR43792">
    <property type="entry name" value="GNAT FAMILY, PUTATIVE (AFU_ORTHOLOGUE AFUA_3G00765)-RELATED-RELATED"/>
    <property type="match status" value="1"/>
</dbReference>
<evidence type="ECO:0000313" key="5">
    <source>
        <dbReference type="EMBL" id="HIR50009.1"/>
    </source>
</evidence>
<dbReference type="InterPro" id="IPR000182">
    <property type="entry name" value="GNAT_dom"/>
</dbReference>
<dbReference type="GO" id="GO:0008999">
    <property type="term" value="F:protein-N-terminal-alanine acetyltransferase activity"/>
    <property type="evidence" value="ECO:0007669"/>
    <property type="project" value="TreeGrafter"/>
</dbReference>
<name>A0A9D1DG52_9FIRM</name>
<evidence type="ECO:0000256" key="1">
    <source>
        <dbReference type="ARBA" id="ARBA00022679"/>
    </source>
</evidence>
<protein>
    <submittedName>
        <fullName evidence="5">GNAT family N-acetyltransferase</fullName>
    </submittedName>
</protein>
<organism evidence="5 6">
    <name type="scientific">Candidatus Avoscillospira avicola</name>
    <dbReference type="NCBI Taxonomy" id="2840706"/>
    <lineage>
        <taxon>Bacteria</taxon>
        <taxon>Bacillati</taxon>
        <taxon>Bacillota</taxon>
        <taxon>Clostridia</taxon>
        <taxon>Eubacteriales</taxon>
        <taxon>Oscillospiraceae</taxon>
        <taxon>Oscillospiraceae incertae sedis</taxon>
        <taxon>Candidatus Avoscillospira</taxon>
    </lineage>
</organism>
<dbReference type="GO" id="GO:0005737">
    <property type="term" value="C:cytoplasm"/>
    <property type="evidence" value="ECO:0007669"/>
    <property type="project" value="TreeGrafter"/>
</dbReference>
<evidence type="ECO:0000259" key="4">
    <source>
        <dbReference type="PROSITE" id="PS51186"/>
    </source>
</evidence>
<dbReference type="Pfam" id="PF13302">
    <property type="entry name" value="Acetyltransf_3"/>
    <property type="match status" value="1"/>
</dbReference>
<dbReference type="PANTHER" id="PTHR43792:SF8">
    <property type="entry name" value="[RIBOSOMAL PROTEIN US5]-ALANINE N-ACETYLTRANSFERASE"/>
    <property type="match status" value="1"/>
</dbReference>
<gene>
    <name evidence="5" type="ORF">IAA53_01765</name>
</gene>
<reference evidence="5" key="2">
    <citation type="journal article" date="2021" name="PeerJ">
        <title>Extensive microbial diversity within the chicken gut microbiome revealed by metagenomics and culture.</title>
        <authorList>
            <person name="Gilroy R."/>
            <person name="Ravi A."/>
            <person name="Getino M."/>
            <person name="Pursley I."/>
            <person name="Horton D.L."/>
            <person name="Alikhan N.F."/>
            <person name="Baker D."/>
            <person name="Gharbi K."/>
            <person name="Hall N."/>
            <person name="Watson M."/>
            <person name="Adriaenssens E.M."/>
            <person name="Foster-Nyarko E."/>
            <person name="Jarju S."/>
            <person name="Secka A."/>
            <person name="Antonio M."/>
            <person name="Oren A."/>
            <person name="Chaudhuri R.R."/>
            <person name="La Ragione R."/>
            <person name="Hildebrand F."/>
            <person name="Pallen M.J."/>
        </authorList>
    </citation>
    <scope>NUCLEOTIDE SEQUENCE</scope>
    <source>
        <strain evidence="5">ChiBcec15-4380</strain>
    </source>
</reference>
<evidence type="ECO:0000256" key="2">
    <source>
        <dbReference type="ARBA" id="ARBA00023315"/>
    </source>
</evidence>
<comment type="similarity">
    <text evidence="3">Belongs to the acetyltransferase family. RimJ subfamily.</text>
</comment>
<keyword evidence="1" id="KW-0808">Transferase</keyword>
<proteinExistence type="inferred from homology"/>
<dbReference type="EMBL" id="DVHE01000014">
    <property type="protein sequence ID" value="HIR50009.1"/>
    <property type="molecule type" value="Genomic_DNA"/>
</dbReference>
<evidence type="ECO:0000313" key="6">
    <source>
        <dbReference type="Proteomes" id="UP000824239"/>
    </source>
</evidence>
<comment type="caution">
    <text evidence="5">The sequence shown here is derived from an EMBL/GenBank/DDBJ whole genome shotgun (WGS) entry which is preliminary data.</text>
</comment>
<dbReference type="AlphaFoldDB" id="A0A9D1DG52"/>
<dbReference type="InterPro" id="IPR016181">
    <property type="entry name" value="Acyl_CoA_acyltransferase"/>
</dbReference>
<evidence type="ECO:0000256" key="3">
    <source>
        <dbReference type="ARBA" id="ARBA00038502"/>
    </source>
</evidence>
<sequence length="191" mass="21444">MNPAIDLSRVTLRTARLTLRPWRETDLEDFYAYASVDGVGQMAGWTPHRSRDESRRILGRFIENKKTFALEYQGKVIGSVGVEAYSEAQFPELDDLKGRSLGYVLSKDYWGQGLMPEAVKAVLDYLFTAAGLDFILIGHFDWNRQSARVAEKCGLHYYKTVPYETSCGTVERSEVSILYRSEMSGGHGAAG</sequence>
<dbReference type="SUPFAM" id="SSF55729">
    <property type="entry name" value="Acyl-CoA N-acyltransferases (Nat)"/>
    <property type="match status" value="1"/>
</dbReference>
<dbReference type="Gene3D" id="3.40.630.30">
    <property type="match status" value="1"/>
</dbReference>
<dbReference type="PROSITE" id="PS51186">
    <property type="entry name" value="GNAT"/>
    <property type="match status" value="1"/>
</dbReference>
<keyword evidence="2" id="KW-0012">Acyltransferase</keyword>
<reference evidence="5" key="1">
    <citation type="submission" date="2020-10" db="EMBL/GenBank/DDBJ databases">
        <authorList>
            <person name="Gilroy R."/>
        </authorList>
    </citation>
    <scope>NUCLEOTIDE SEQUENCE</scope>
    <source>
        <strain evidence="5">ChiBcec15-4380</strain>
    </source>
</reference>
<feature type="domain" description="N-acetyltransferase" evidence="4">
    <location>
        <begin position="17"/>
        <end position="184"/>
    </location>
</feature>